<dbReference type="PANTHER" id="PTHR11644:SF2">
    <property type="entry name" value="CYTIDINE DEAMINASE"/>
    <property type="match status" value="1"/>
</dbReference>
<keyword evidence="7 12" id="KW-0862">Zinc</keyword>
<dbReference type="OMA" id="LTHFTCV"/>
<dbReference type="PANTHER" id="PTHR11644">
    <property type="entry name" value="CYTIDINE DEAMINASE"/>
    <property type="match status" value="1"/>
</dbReference>
<comment type="catalytic activity">
    <reaction evidence="13">
        <text>2'-deoxycytidine + H2O + H(+) = 2'-deoxyuridine + NH4(+)</text>
        <dbReference type="Rhea" id="RHEA:13433"/>
        <dbReference type="ChEBI" id="CHEBI:15377"/>
        <dbReference type="ChEBI" id="CHEBI:15378"/>
        <dbReference type="ChEBI" id="CHEBI:15698"/>
        <dbReference type="ChEBI" id="CHEBI:16450"/>
        <dbReference type="ChEBI" id="CHEBI:28938"/>
        <dbReference type="EC" id="3.5.4.5"/>
    </reaction>
</comment>
<evidence type="ECO:0000256" key="6">
    <source>
        <dbReference type="ARBA" id="ARBA00022801"/>
    </source>
</evidence>
<dbReference type="EMBL" id="CMVM020000523">
    <property type="status" value="NOT_ANNOTATED_CDS"/>
    <property type="molecule type" value="Genomic_DNA"/>
</dbReference>
<dbReference type="NCBIfam" id="NF004064">
    <property type="entry name" value="PRK05578.1"/>
    <property type="match status" value="1"/>
</dbReference>
<sequence>MSINIDALANAAQLAMNRAYCPYSNFAVGAALLTKDGKVITGGNVENASYGGTICAERSAVVRAVAEGYREFEAVAVCAAPAEPISPCGFCRQFLIEFGDMKVIMTSSTSDKRLEMQLSQLLPMSFTSKDLKH</sequence>
<dbReference type="CDD" id="cd01283">
    <property type="entry name" value="cytidine_deaminase"/>
    <property type="match status" value="1"/>
</dbReference>
<dbReference type="EnsemblMetazoa" id="OVOC12559.2">
    <property type="protein sequence ID" value="OVOC12559.2"/>
    <property type="gene ID" value="WBGene00249368"/>
</dbReference>
<keyword evidence="16" id="KW-1185">Reference proteome</keyword>
<evidence type="ECO:0000256" key="7">
    <source>
        <dbReference type="ARBA" id="ARBA00022833"/>
    </source>
</evidence>
<dbReference type="InterPro" id="IPR006262">
    <property type="entry name" value="Cyt_deam_tetra"/>
</dbReference>
<feature type="binding site" evidence="12">
    <location>
        <position position="91"/>
    </location>
    <ligand>
        <name>Zn(2+)</name>
        <dbReference type="ChEBI" id="CHEBI:29105"/>
        <note>catalytic</note>
    </ligand>
</feature>
<evidence type="ECO:0000256" key="12">
    <source>
        <dbReference type="PIRSR" id="PIRSR606262-3"/>
    </source>
</evidence>
<evidence type="ECO:0000256" key="9">
    <source>
        <dbReference type="ARBA" id="ARBA00049558"/>
    </source>
</evidence>
<dbReference type="InterPro" id="IPR016192">
    <property type="entry name" value="APOBEC/CMP_deaminase_Zn-bd"/>
</dbReference>
<protein>
    <recommendedName>
        <fullName evidence="4 13">Cytidine deaminase</fullName>
        <ecNumber evidence="4 13">3.5.4.5</ecNumber>
    </recommendedName>
    <alternativeName>
        <fullName evidence="8 13">Cytidine aminohydrolase</fullName>
    </alternativeName>
</protein>
<dbReference type="GO" id="GO:0055086">
    <property type="term" value="P:nucleobase-containing small molecule metabolic process"/>
    <property type="evidence" value="ECO:0007669"/>
    <property type="project" value="UniProtKB-ARBA"/>
</dbReference>
<evidence type="ECO:0000256" key="4">
    <source>
        <dbReference type="ARBA" id="ARBA00012783"/>
    </source>
</evidence>
<evidence type="ECO:0000313" key="16">
    <source>
        <dbReference type="Proteomes" id="UP000024404"/>
    </source>
</evidence>
<dbReference type="GO" id="GO:0005829">
    <property type="term" value="C:cytosol"/>
    <property type="evidence" value="ECO:0007669"/>
    <property type="project" value="TreeGrafter"/>
</dbReference>
<feature type="domain" description="CMP/dCMP-type deaminase" evidence="14">
    <location>
        <begin position="3"/>
        <end position="129"/>
    </location>
</feature>
<dbReference type="EC" id="3.5.4.5" evidence="4 13"/>
<dbReference type="SUPFAM" id="SSF53927">
    <property type="entry name" value="Cytidine deaminase-like"/>
    <property type="match status" value="1"/>
</dbReference>
<dbReference type="InterPro" id="IPR016193">
    <property type="entry name" value="Cytidine_deaminase-like"/>
</dbReference>
<dbReference type="Pfam" id="PF00383">
    <property type="entry name" value="dCMP_cyt_deam_1"/>
    <property type="match status" value="1"/>
</dbReference>
<evidence type="ECO:0000259" key="14">
    <source>
        <dbReference type="PROSITE" id="PS51747"/>
    </source>
</evidence>
<dbReference type="PROSITE" id="PS51747">
    <property type="entry name" value="CYT_DCMP_DEAMINASES_2"/>
    <property type="match status" value="1"/>
</dbReference>
<feature type="binding site" evidence="11">
    <location>
        <begin position="44"/>
        <end position="50"/>
    </location>
    <ligand>
        <name>substrate</name>
    </ligand>
</feature>
<evidence type="ECO:0000256" key="1">
    <source>
        <dbReference type="ARBA" id="ARBA00001947"/>
    </source>
</evidence>
<dbReference type="GO" id="GO:0072527">
    <property type="term" value="P:pyrimidine-containing compound metabolic process"/>
    <property type="evidence" value="ECO:0007669"/>
    <property type="project" value="UniProtKB-ARBA"/>
</dbReference>
<reference evidence="16" key="1">
    <citation type="submission" date="2013-10" db="EMBL/GenBank/DDBJ databases">
        <title>Genome sequencing of Onchocerca volvulus.</title>
        <authorList>
            <person name="Cotton J."/>
            <person name="Tsai J."/>
            <person name="Stanley E."/>
            <person name="Tracey A."/>
            <person name="Holroyd N."/>
            <person name="Lustigman S."/>
            <person name="Berriman M."/>
        </authorList>
    </citation>
    <scope>NUCLEOTIDE SEQUENCE</scope>
</reference>
<dbReference type="GO" id="GO:0042802">
    <property type="term" value="F:identical protein binding"/>
    <property type="evidence" value="ECO:0007669"/>
    <property type="project" value="UniProtKB-ARBA"/>
</dbReference>
<dbReference type="GO" id="GO:0008270">
    <property type="term" value="F:zinc ion binding"/>
    <property type="evidence" value="ECO:0007669"/>
    <property type="project" value="UniProtKB-UniRule"/>
</dbReference>
<evidence type="ECO:0000256" key="3">
    <source>
        <dbReference type="ARBA" id="ARBA00006576"/>
    </source>
</evidence>
<evidence type="ECO:0000256" key="10">
    <source>
        <dbReference type="PIRSR" id="PIRSR606262-1"/>
    </source>
</evidence>
<dbReference type="Proteomes" id="UP000024404">
    <property type="component" value="Unassembled WGS sequence"/>
</dbReference>
<name>A0A2K6VNI5_ONCVO</name>
<dbReference type="Gene3D" id="3.40.140.10">
    <property type="entry name" value="Cytidine Deaminase, domain 2"/>
    <property type="match status" value="1"/>
</dbReference>
<dbReference type="FunFam" id="3.40.140.10:FF:000008">
    <property type="entry name" value="Cytidine deaminase"/>
    <property type="match status" value="1"/>
</dbReference>
<keyword evidence="6 13" id="KW-0378">Hydrolase</keyword>
<dbReference type="PROSITE" id="PS00903">
    <property type="entry name" value="CYT_DCMP_DEAMINASES_1"/>
    <property type="match status" value="1"/>
</dbReference>
<dbReference type="InterPro" id="IPR002125">
    <property type="entry name" value="CMP_dCMP_dom"/>
</dbReference>
<accession>A0A2K6VNI5</accession>
<comment type="similarity">
    <text evidence="3 13">Belongs to the cytidine and deoxycytidylate deaminase family.</text>
</comment>
<dbReference type="STRING" id="6282.A0A2K6VNI5"/>
<evidence type="ECO:0000256" key="5">
    <source>
        <dbReference type="ARBA" id="ARBA00022723"/>
    </source>
</evidence>
<feature type="active site" description="Proton donor" evidence="10">
    <location>
        <position position="57"/>
    </location>
</feature>
<reference evidence="15" key="2">
    <citation type="submission" date="2018-02" db="UniProtKB">
        <authorList>
            <consortium name="EnsemblMetazoa"/>
        </authorList>
    </citation>
    <scope>IDENTIFICATION</scope>
</reference>
<evidence type="ECO:0000256" key="2">
    <source>
        <dbReference type="ARBA" id="ARBA00003949"/>
    </source>
</evidence>
<proteinExistence type="inferred from homology"/>
<evidence type="ECO:0000313" key="15">
    <source>
        <dbReference type="EnsemblMetazoa" id="OVOC12559.2"/>
    </source>
</evidence>
<dbReference type="GO" id="GO:0004126">
    <property type="term" value="F:cytidine deaminase activity"/>
    <property type="evidence" value="ECO:0007669"/>
    <property type="project" value="UniProtKB-UniRule"/>
</dbReference>
<evidence type="ECO:0000256" key="13">
    <source>
        <dbReference type="RuleBase" id="RU364006"/>
    </source>
</evidence>
<evidence type="ECO:0000256" key="8">
    <source>
        <dbReference type="ARBA" id="ARBA00032005"/>
    </source>
</evidence>
<comment type="catalytic activity">
    <reaction evidence="9 13">
        <text>cytidine + H2O + H(+) = uridine + NH4(+)</text>
        <dbReference type="Rhea" id="RHEA:16069"/>
        <dbReference type="ChEBI" id="CHEBI:15377"/>
        <dbReference type="ChEBI" id="CHEBI:15378"/>
        <dbReference type="ChEBI" id="CHEBI:16704"/>
        <dbReference type="ChEBI" id="CHEBI:17562"/>
        <dbReference type="ChEBI" id="CHEBI:28938"/>
        <dbReference type="EC" id="3.5.4.5"/>
    </reaction>
</comment>
<comment type="cofactor">
    <cofactor evidence="1 12 13">
        <name>Zn(2+)</name>
        <dbReference type="ChEBI" id="CHEBI:29105"/>
    </cofactor>
</comment>
<dbReference type="AlphaFoldDB" id="A0A2K6VNI5"/>
<feature type="binding site" evidence="12">
    <location>
        <position position="55"/>
    </location>
    <ligand>
        <name>Zn(2+)</name>
        <dbReference type="ChEBI" id="CHEBI:29105"/>
        <note>catalytic</note>
    </ligand>
</feature>
<feature type="binding site" evidence="12">
    <location>
        <position position="88"/>
    </location>
    <ligand>
        <name>Zn(2+)</name>
        <dbReference type="ChEBI" id="CHEBI:29105"/>
        <note>catalytic</note>
    </ligand>
</feature>
<organism evidence="15 16">
    <name type="scientific">Onchocerca volvulus</name>
    <dbReference type="NCBI Taxonomy" id="6282"/>
    <lineage>
        <taxon>Eukaryota</taxon>
        <taxon>Metazoa</taxon>
        <taxon>Ecdysozoa</taxon>
        <taxon>Nematoda</taxon>
        <taxon>Chromadorea</taxon>
        <taxon>Rhabditida</taxon>
        <taxon>Spirurina</taxon>
        <taxon>Spiruromorpha</taxon>
        <taxon>Filarioidea</taxon>
        <taxon>Onchocercidae</taxon>
        <taxon>Onchocerca</taxon>
    </lineage>
</organism>
<dbReference type="EnsemblMetazoa" id="OVOC12559.1">
    <property type="protein sequence ID" value="OVOC12559.1"/>
    <property type="gene ID" value="WBGene00249368"/>
</dbReference>
<evidence type="ECO:0000256" key="11">
    <source>
        <dbReference type="PIRSR" id="PIRSR606262-2"/>
    </source>
</evidence>
<dbReference type="NCBIfam" id="TIGR01354">
    <property type="entry name" value="cyt_deam_tetra"/>
    <property type="match status" value="1"/>
</dbReference>
<comment type="function">
    <text evidence="2 13">This enzyme scavenges exogenous and endogenous cytidine and 2'-deoxycytidine for UMP synthesis.</text>
</comment>
<keyword evidence="5 12" id="KW-0479">Metal-binding</keyword>
<dbReference type="InterPro" id="IPR050202">
    <property type="entry name" value="Cyt/Deoxycyt_deaminase"/>
</dbReference>